<dbReference type="SUPFAM" id="SSF53756">
    <property type="entry name" value="UDP-Glycosyltransferase/glycogen phosphorylase"/>
    <property type="match status" value="1"/>
</dbReference>
<dbReference type="PANTHER" id="PTHR12526:SF510">
    <property type="entry name" value="D-INOSITOL 3-PHOSPHATE GLYCOSYLTRANSFERASE"/>
    <property type="match status" value="1"/>
</dbReference>
<dbReference type="InterPro" id="IPR028098">
    <property type="entry name" value="Glyco_trans_4-like_N"/>
</dbReference>
<dbReference type="WBParaSite" id="nRc.2.0.1.t42509-RA">
    <property type="protein sequence ID" value="nRc.2.0.1.t42509-RA"/>
    <property type="gene ID" value="nRc.2.0.1.g42509"/>
</dbReference>
<evidence type="ECO:0000313" key="6">
    <source>
        <dbReference type="WBParaSite" id="nRc.2.0.1.t42509-RA"/>
    </source>
</evidence>
<organism evidence="5 6">
    <name type="scientific">Romanomermis culicivorax</name>
    <name type="common">Nematode worm</name>
    <dbReference type="NCBI Taxonomy" id="13658"/>
    <lineage>
        <taxon>Eukaryota</taxon>
        <taxon>Metazoa</taxon>
        <taxon>Ecdysozoa</taxon>
        <taxon>Nematoda</taxon>
        <taxon>Enoplea</taxon>
        <taxon>Dorylaimia</taxon>
        <taxon>Mermithida</taxon>
        <taxon>Mermithoidea</taxon>
        <taxon>Mermithidae</taxon>
        <taxon>Romanomermis</taxon>
    </lineage>
</organism>
<dbReference type="Proteomes" id="UP000887565">
    <property type="component" value="Unplaced"/>
</dbReference>
<keyword evidence="5" id="KW-1185">Reference proteome</keyword>
<feature type="domain" description="Glycosyltransferase subfamily 4-like N-terminal" evidence="4">
    <location>
        <begin position="83"/>
        <end position="269"/>
    </location>
</feature>
<proteinExistence type="predicted"/>
<keyword evidence="1" id="KW-0328">Glycosyltransferase</keyword>
<evidence type="ECO:0000256" key="2">
    <source>
        <dbReference type="ARBA" id="ARBA00022679"/>
    </source>
</evidence>
<sequence>MCDKLTIKSLLVTENHHTQLYSPILWPTIMRKHGRTLLIACLIFSGSQAIVRRACRRQKSRRVAFIDVHSDPDESEIGTVGAGGQNVYVRELAQSIMPDDWQVDIFTRRTGYGRPVVTHHPTGYRTVRLRAGPLAPVARDDLARYVDEFVENFILFQSNDSGLCANEPYYQVIHTHYWLSARAGIEIKRCFEGAVALVHTYHSFGRVKYEYMKEHGQKLPSIGRERLEVEKRILVEGDAIVATSPLEAMDIRAASQGDINARISVIPCGTNIAKQNSGQSATKYYPNEHVIPDIGGRFNDSIKIVLYVGRFEERKGIKQLICAFERARKFLSPGKDLRLVLVGGDPSEIEYSNIRKFSENSNVRQFSTLAGRVSHDRLPHYYASAHVTVIPSLYEPFGLVAIESMRMGTPVIASAVGGLPYIVDHGRNGLLVPANDTEALSRAIVAMLADEQRAKEMGLRENLETHIRMLKIIVMKKVDFVLSELREHILGNI</sequence>
<name>A0A915KWH5_ROMCU</name>
<dbReference type="Gene3D" id="3.40.50.2000">
    <property type="entry name" value="Glycogen Phosphorylase B"/>
    <property type="match status" value="2"/>
</dbReference>
<dbReference type="Pfam" id="PF13579">
    <property type="entry name" value="Glyco_trans_4_4"/>
    <property type="match status" value="1"/>
</dbReference>
<feature type="domain" description="Glycosyl transferase family 1" evidence="3">
    <location>
        <begin position="299"/>
        <end position="458"/>
    </location>
</feature>
<evidence type="ECO:0000259" key="3">
    <source>
        <dbReference type="Pfam" id="PF00534"/>
    </source>
</evidence>
<protein>
    <submittedName>
        <fullName evidence="6">Glycosyltransferase family 1 protein</fullName>
    </submittedName>
</protein>
<reference evidence="6" key="1">
    <citation type="submission" date="2022-11" db="UniProtKB">
        <authorList>
            <consortium name="WormBaseParasite"/>
        </authorList>
    </citation>
    <scope>IDENTIFICATION</scope>
</reference>
<dbReference type="InterPro" id="IPR001296">
    <property type="entry name" value="Glyco_trans_1"/>
</dbReference>
<dbReference type="OMA" id="GMNVYIV"/>
<accession>A0A915KWH5</accession>
<dbReference type="Pfam" id="PF00534">
    <property type="entry name" value="Glycos_transf_1"/>
    <property type="match status" value="1"/>
</dbReference>
<evidence type="ECO:0000256" key="1">
    <source>
        <dbReference type="ARBA" id="ARBA00022676"/>
    </source>
</evidence>
<keyword evidence="2" id="KW-0808">Transferase</keyword>
<evidence type="ECO:0000313" key="5">
    <source>
        <dbReference type="Proteomes" id="UP000887565"/>
    </source>
</evidence>
<dbReference type="PANTHER" id="PTHR12526">
    <property type="entry name" value="GLYCOSYLTRANSFERASE"/>
    <property type="match status" value="1"/>
</dbReference>
<evidence type="ECO:0000259" key="4">
    <source>
        <dbReference type="Pfam" id="PF13579"/>
    </source>
</evidence>
<dbReference type="AlphaFoldDB" id="A0A915KWH5"/>
<dbReference type="GO" id="GO:0016757">
    <property type="term" value="F:glycosyltransferase activity"/>
    <property type="evidence" value="ECO:0007669"/>
    <property type="project" value="UniProtKB-KW"/>
</dbReference>